<comment type="caution">
    <text evidence="1">The sequence shown here is derived from an EMBL/GenBank/DDBJ whole genome shotgun (WGS) entry which is preliminary data.</text>
</comment>
<organism evidence="1 2">
    <name type="scientific">Handroanthus impetiginosus</name>
    <dbReference type="NCBI Taxonomy" id="429701"/>
    <lineage>
        <taxon>Eukaryota</taxon>
        <taxon>Viridiplantae</taxon>
        <taxon>Streptophyta</taxon>
        <taxon>Embryophyta</taxon>
        <taxon>Tracheophyta</taxon>
        <taxon>Spermatophyta</taxon>
        <taxon>Magnoliopsida</taxon>
        <taxon>eudicotyledons</taxon>
        <taxon>Gunneridae</taxon>
        <taxon>Pentapetalae</taxon>
        <taxon>asterids</taxon>
        <taxon>lamiids</taxon>
        <taxon>Lamiales</taxon>
        <taxon>Bignoniaceae</taxon>
        <taxon>Crescentiina</taxon>
        <taxon>Tabebuia alliance</taxon>
        <taxon>Handroanthus</taxon>
    </lineage>
</organism>
<gene>
    <name evidence="1" type="ORF">CDL12_26343</name>
</gene>
<dbReference type="AlphaFoldDB" id="A0A2G9G761"/>
<evidence type="ECO:0000313" key="1">
    <source>
        <dbReference type="EMBL" id="PIN01149.1"/>
    </source>
</evidence>
<proteinExistence type="predicted"/>
<accession>A0A2G9G761</accession>
<sequence length="41" mass="4537">MLLAFYSALFGDVFVVEFVEEGEKCGVTAKGETTKFENNCI</sequence>
<keyword evidence="2" id="KW-1185">Reference proteome</keyword>
<name>A0A2G9G761_9LAMI</name>
<reference evidence="2" key="1">
    <citation type="journal article" date="2018" name="Gigascience">
        <title>Genome assembly of the Pink Ipe (Handroanthus impetiginosus, Bignoniaceae), a highly valued, ecologically keystone Neotropical timber forest tree.</title>
        <authorList>
            <person name="Silva-Junior O.B."/>
            <person name="Grattapaglia D."/>
            <person name="Novaes E."/>
            <person name="Collevatti R.G."/>
        </authorList>
    </citation>
    <scope>NUCLEOTIDE SEQUENCE [LARGE SCALE GENOMIC DNA]</scope>
    <source>
        <strain evidence="2">cv. UFG-1</strain>
    </source>
</reference>
<dbReference type="Proteomes" id="UP000231279">
    <property type="component" value="Unassembled WGS sequence"/>
</dbReference>
<evidence type="ECO:0000313" key="2">
    <source>
        <dbReference type="Proteomes" id="UP000231279"/>
    </source>
</evidence>
<protein>
    <submittedName>
        <fullName evidence="1">Uncharacterized protein</fullName>
    </submittedName>
</protein>
<dbReference type="EMBL" id="NKXS01006553">
    <property type="protein sequence ID" value="PIN01149.1"/>
    <property type="molecule type" value="Genomic_DNA"/>
</dbReference>